<evidence type="ECO:0000259" key="5">
    <source>
        <dbReference type="Pfam" id="PF03358"/>
    </source>
</evidence>
<feature type="compositionally biased region" description="Basic and acidic residues" evidence="4">
    <location>
        <begin position="31"/>
        <end position="40"/>
    </location>
</feature>
<sequence length="238" mass="24983">MPPSYRSGYSLEGCRERLFRPFPPGTRTPRPHGDRPAAPRIDKEIPPVRMLLIIGSPRRHSSAGLLAAACADTAVSLGGEVRSLDLATADRRELSRLAVPERVAAADAVVLVSPVHHSGYSGLLKTALDELPETGFAGKAVGLMAHGSGSRTGNVVCDQLRTVARSLGGWVVPTQIAACPRDFATVRQGRGFPLTAGPPTTVPDAALTARLGLFAAELHRCARMLRLTVEAGAEAGSA</sequence>
<feature type="domain" description="NADPH-dependent FMN reductase-like" evidence="5">
    <location>
        <begin position="49"/>
        <end position="177"/>
    </location>
</feature>
<accession>A0A5B8J5U6</accession>
<dbReference type="PANTHER" id="PTHR43408:SF2">
    <property type="entry name" value="FMN REDUCTASE (NADPH)"/>
    <property type="match status" value="1"/>
</dbReference>
<evidence type="ECO:0000256" key="2">
    <source>
        <dbReference type="ARBA" id="ARBA00022643"/>
    </source>
</evidence>
<proteinExistence type="predicted"/>
<dbReference type="SUPFAM" id="SSF52218">
    <property type="entry name" value="Flavoproteins"/>
    <property type="match status" value="1"/>
</dbReference>
<dbReference type="GO" id="GO:0016491">
    <property type="term" value="F:oxidoreductase activity"/>
    <property type="evidence" value="ECO:0007669"/>
    <property type="project" value="UniProtKB-KW"/>
</dbReference>
<dbReference type="AlphaFoldDB" id="A0A5B8J5U6"/>
<evidence type="ECO:0000256" key="4">
    <source>
        <dbReference type="SAM" id="MobiDB-lite"/>
    </source>
</evidence>
<gene>
    <name evidence="6" type="ORF">FQU76_01580</name>
</gene>
<dbReference type="OrthoDB" id="9812295at2"/>
<dbReference type="InterPro" id="IPR029039">
    <property type="entry name" value="Flavoprotein-like_sf"/>
</dbReference>
<keyword evidence="3" id="KW-0560">Oxidoreductase</keyword>
<evidence type="ECO:0000313" key="7">
    <source>
        <dbReference type="Proteomes" id="UP000320580"/>
    </source>
</evidence>
<evidence type="ECO:0000256" key="1">
    <source>
        <dbReference type="ARBA" id="ARBA00022630"/>
    </source>
</evidence>
<dbReference type="EMBL" id="CP042266">
    <property type="protein sequence ID" value="QDY75411.1"/>
    <property type="molecule type" value="Genomic_DNA"/>
</dbReference>
<dbReference type="InterPro" id="IPR005025">
    <property type="entry name" value="FMN_Rdtase-like_dom"/>
</dbReference>
<evidence type="ECO:0000313" key="6">
    <source>
        <dbReference type="EMBL" id="QDY75411.1"/>
    </source>
</evidence>
<keyword evidence="7" id="KW-1185">Reference proteome</keyword>
<protein>
    <submittedName>
        <fullName evidence="6">NAD(P)H-dependent oxidoreductase</fullName>
    </submittedName>
</protein>
<feature type="region of interest" description="Disordered" evidence="4">
    <location>
        <begin position="20"/>
        <end position="40"/>
    </location>
</feature>
<evidence type="ECO:0000256" key="3">
    <source>
        <dbReference type="ARBA" id="ARBA00023002"/>
    </source>
</evidence>
<keyword evidence="2" id="KW-0288">FMN</keyword>
<dbReference type="KEGG" id="sqz:FQU76_01580"/>
<dbReference type="Pfam" id="PF03358">
    <property type="entry name" value="FMN_red"/>
    <property type="match status" value="1"/>
</dbReference>
<keyword evidence="1" id="KW-0285">Flavoprotein</keyword>
<name>A0A5B8J5U6_9ACTN</name>
<dbReference type="PANTHER" id="PTHR43408">
    <property type="entry name" value="FMN REDUCTASE (NADPH)"/>
    <property type="match status" value="1"/>
</dbReference>
<dbReference type="Proteomes" id="UP000320580">
    <property type="component" value="Chromosome"/>
</dbReference>
<dbReference type="Gene3D" id="3.40.50.360">
    <property type="match status" value="1"/>
</dbReference>
<reference evidence="6 7" key="1">
    <citation type="submission" date="2019-07" db="EMBL/GenBank/DDBJ databases">
        <authorList>
            <person name="Zhu P."/>
        </authorList>
    </citation>
    <scope>NUCLEOTIDE SEQUENCE [LARGE SCALE GENOMIC DNA]</scope>
    <source>
        <strain evidence="6 7">SSL-25</strain>
    </source>
</reference>
<organism evidence="6 7">
    <name type="scientific">Streptomyces qinzhouensis</name>
    <dbReference type="NCBI Taxonomy" id="2599401"/>
    <lineage>
        <taxon>Bacteria</taxon>
        <taxon>Bacillati</taxon>
        <taxon>Actinomycetota</taxon>
        <taxon>Actinomycetes</taxon>
        <taxon>Kitasatosporales</taxon>
        <taxon>Streptomycetaceae</taxon>
        <taxon>Streptomyces</taxon>
    </lineage>
</organism>
<dbReference type="InterPro" id="IPR051814">
    <property type="entry name" value="NAD(P)H-dep_FMN_reductase"/>
</dbReference>